<gene>
    <name evidence="4" type="ORF">ACG04Q_05085</name>
</gene>
<evidence type="ECO:0000313" key="5">
    <source>
        <dbReference type="Proteomes" id="UP001606302"/>
    </source>
</evidence>
<dbReference type="SUPFAM" id="SSF53474">
    <property type="entry name" value="alpha/beta-Hydrolases"/>
    <property type="match status" value="1"/>
</dbReference>
<dbReference type="EMBL" id="JBIGHX010000002">
    <property type="protein sequence ID" value="MFG6460937.1"/>
    <property type="molecule type" value="Genomic_DNA"/>
</dbReference>
<organism evidence="4 5">
    <name type="scientific">Pelomonas lactea</name>
    <dbReference type="NCBI Taxonomy" id="3299030"/>
    <lineage>
        <taxon>Bacteria</taxon>
        <taxon>Pseudomonadati</taxon>
        <taxon>Pseudomonadota</taxon>
        <taxon>Betaproteobacteria</taxon>
        <taxon>Burkholderiales</taxon>
        <taxon>Sphaerotilaceae</taxon>
        <taxon>Roseateles</taxon>
    </lineage>
</organism>
<dbReference type="PROSITE" id="PS51318">
    <property type="entry name" value="TAT"/>
    <property type="match status" value="1"/>
</dbReference>
<feature type="signal peptide" evidence="2">
    <location>
        <begin position="1"/>
        <end position="30"/>
    </location>
</feature>
<evidence type="ECO:0000256" key="2">
    <source>
        <dbReference type="SAM" id="SignalP"/>
    </source>
</evidence>
<dbReference type="Gene3D" id="3.40.50.1820">
    <property type="entry name" value="alpha/beta hydrolase"/>
    <property type="match status" value="1"/>
</dbReference>
<reference evidence="4 5" key="1">
    <citation type="submission" date="2024-08" db="EMBL/GenBank/DDBJ databases">
        <authorList>
            <person name="Lu H."/>
        </authorList>
    </citation>
    <scope>NUCLEOTIDE SEQUENCE [LARGE SCALE GENOMIC DNA]</scope>
    <source>
        <strain evidence="4 5">DXS20W</strain>
    </source>
</reference>
<dbReference type="GO" id="GO:0016787">
    <property type="term" value="F:hydrolase activity"/>
    <property type="evidence" value="ECO:0007669"/>
    <property type="project" value="UniProtKB-KW"/>
</dbReference>
<proteinExistence type="predicted"/>
<dbReference type="PANTHER" id="PTHR42776">
    <property type="entry name" value="SERINE PEPTIDASE S9 FAMILY MEMBER"/>
    <property type="match status" value="1"/>
</dbReference>
<accession>A0ABW7GGG5</accession>
<dbReference type="InterPro" id="IPR029058">
    <property type="entry name" value="AB_hydrolase_fold"/>
</dbReference>
<protein>
    <submittedName>
        <fullName evidence="4">Alpha/beta fold hydrolase</fullName>
    </submittedName>
</protein>
<evidence type="ECO:0000256" key="1">
    <source>
        <dbReference type="ARBA" id="ARBA00022801"/>
    </source>
</evidence>
<evidence type="ECO:0000259" key="3">
    <source>
        <dbReference type="Pfam" id="PF00326"/>
    </source>
</evidence>
<dbReference type="PANTHER" id="PTHR42776:SF27">
    <property type="entry name" value="DIPEPTIDYL PEPTIDASE FAMILY MEMBER 6"/>
    <property type="match status" value="1"/>
</dbReference>
<dbReference type="Proteomes" id="UP001606302">
    <property type="component" value="Unassembled WGS sequence"/>
</dbReference>
<comment type="caution">
    <text evidence="4">The sequence shown here is derived from an EMBL/GenBank/DDBJ whole genome shotgun (WGS) entry which is preliminary data.</text>
</comment>
<dbReference type="Pfam" id="PF00326">
    <property type="entry name" value="Peptidase_S9"/>
    <property type="match status" value="1"/>
</dbReference>
<dbReference type="SUPFAM" id="SSF82171">
    <property type="entry name" value="DPP6 N-terminal domain-like"/>
    <property type="match status" value="1"/>
</dbReference>
<dbReference type="InterPro" id="IPR006311">
    <property type="entry name" value="TAT_signal"/>
</dbReference>
<keyword evidence="1 4" id="KW-0378">Hydrolase</keyword>
<name>A0ABW7GGG5_9BURK</name>
<keyword evidence="2" id="KW-0732">Signal</keyword>
<sequence>MTHSFPDAALTRRALLSAAALAAASPCALAQSPLPVDAARFFARAQMTGAALSPDGRRLAMRSIGKEGRAVLSVLPLDTLQPQVVFISDTDDVDRFVWVNNDRLAFDLADTTAADAEQDSAPGLFAVDHDGKRFKQLVERQHLWLRDGTDAALQPWNTFLLNGSTQRQGNEVLVWRPETITEKEIGHIKLMRLNTLTGRTLEIDAPLHSNGWWADRDGQLRVVTTHKGNQASVRWRDPASGAWKLLAEFDPFEEDGNLQVSHVGADGRLFVASRRGSDRLAMWTVDPATGAFSAQPLASSPQFDVEAAVVERRDRVLGLRFRIDAEVTQWLDADMQALQQLIDKALPRTVNRLSVPWTGDEPWVLVEAFADIQPTMYLLFNRSTRKFTRLGGQRPDIDAKQQSAMDLQWLKARDGRSLPTWVSLPKGGAGKNLPTAVLVHGGPWVKNTAWRWYPEVQFLNALGYAVIQPQFRGTLGFGSDHFTASWRQWGRRMQDDVTDATRWAIAEGIADPGRIALMGASYGGYATLMGLAREPELYRCGVAWLAVTDLDLMYSAHWSDMSDAYKKYGMPRLIGDRVKDAAELKANSPITVAARIRQPVLLAHGEHDQRVPVEHGKAMLRALQEAGNRRVEWISYAREGHGWRKPANEVDFYNRVALFLATHLR</sequence>
<feature type="chain" id="PRO_5045065745" evidence="2">
    <location>
        <begin position="31"/>
        <end position="665"/>
    </location>
</feature>
<dbReference type="InterPro" id="IPR001375">
    <property type="entry name" value="Peptidase_S9_cat"/>
</dbReference>
<feature type="domain" description="Peptidase S9 prolyl oligopeptidase catalytic" evidence="3">
    <location>
        <begin position="455"/>
        <end position="664"/>
    </location>
</feature>
<evidence type="ECO:0000313" key="4">
    <source>
        <dbReference type="EMBL" id="MFG6460937.1"/>
    </source>
</evidence>
<dbReference type="RefSeq" id="WP_394509788.1">
    <property type="nucleotide sequence ID" value="NZ_JBIGHX010000002.1"/>
</dbReference>
<keyword evidence="5" id="KW-1185">Reference proteome</keyword>